<comment type="caution">
    <text evidence="2">The sequence shown here is derived from an EMBL/GenBank/DDBJ whole genome shotgun (WGS) entry which is preliminary data.</text>
</comment>
<dbReference type="PANTHER" id="PTHR34980:SF2">
    <property type="entry name" value="INNER MEMBRANE PROTEIN YHAH-RELATED"/>
    <property type="match status" value="1"/>
</dbReference>
<protein>
    <submittedName>
        <fullName evidence="2">DUF805 domain-containing protein</fullName>
    </submittedName>
</protein>
<dbReference type="Proteomes" id="UP000315901">
    <property type="component" value="Unassembled WGS sequence"/>
</dbReference>
<organism evidence="2 3">
    <name type="scientific">Maribrevibacterium harenarium</name>
    <dbReference type="NCBI Taxonomy" id="2589817"/>
    <lineage>
        <taxon>Bacteria</taxon>
        <taxon>Pseudomonadati</taxon>
        <taxon>Pseudomonadota</taxon>
        <taxon>Gammaproteobacteria</taxon>
        <taxon>Oceanospirillales</taxon>
        <taxon>Oceanospirillaceae</taxon>
        <taxon>Maribrevibacterium</taxon>
    </lineage>
</organism>
<feature type="transmembrane region" description="Helical" evidence="1">
    <location>
        <begin position="79"/>
        <end position="98"/>
    </location>
</feature>
<dbReference type="RefSeq" id="WP_140588002.1">
    <property type="nucleotide sequence ID" value="NZ_VFRR01000010.1"/>
</dbReference>
<dbReference type="InterPro" id="IPR008523">
    <property type="entry name" value="DUF805"/>
</dbReference>
<dbReference type="OrthoDB" id="9812349at2"/>
<name>A0A501WV87_9GAMM</name>
<keyword evidence="3" id="KW-1185">Reference proteome</keyword>
<evidence type="ECO:0000256" key="1">
    <source>
        <dbReference type="SAM" id="Phobius"/>
    </source>
</evidence>
<dbReference type="EMBL" id="VFRR01000010">
    <property type="protein sequence ID" value="TPE53328.1"/>
    <property type="molecule type" value="Genomic_DNA"/>
</dbReference>
<proteinExistence type="predicted"/>
<reference evidence="2 3" key="1">
    <citation type="submission" date="2019-06" db="EMBL/GenBank/DDBJ databases">
        <title>A novel bacterium of genus Marinomonas, isolated from coastal sand.</title>
        <authorList>
            <person name="Huang H."/>
            <person name="Mo K."/>
            <person name="Hu Y."/>
        </authorList>
    </citation>
    <scope>NUCLEOTIDE SEQUENCE [LARGE SCALE GENOMIC DNA]</scope>
    <source>
        <strain evidence="2 3">HB171799</strain>
    </source>
</reference>
<gene>
    <name evidence="2" type="ORF">FJM67_06625</name>
</gene>
<dbReference type="AlphaFoldDB" id="A0A501WV87"/>
<dbReference type="GO" id="GO:0005886">
    <property type="term" value="C:plasma membrane"/>
    <property type="evidence" value="ECO:0007669"/>
    <property type="project" value="TreeGrafter"/>
</dbReference>
<dbReference type="Pfam" id="PF05656">
    <property type="entry name" value="DUF805"/>
    <property type="match status" value="1"/>
</dbReference>
<feature type="transmembrane region" description="Helical" evidence="1">
    <location>
        <begin position="21"/>
        <end position="43"/>
    </location>
</feature>
<sequence length="111" mass="12619">MNWYIEAFKQFNNFIGRSHRTAFWSFMLVHLLLTAIIIGVEIATDNPGWLDLIYSLFTLLPFLALVVRRLRDAGFSPWWLLLVLIPGAGVLVLLIFLAQPTRLSFAKGASL</sequence>
<accession>A0A501WV87</accession>
<keyword evidence="1" id="KW-0812">Transmembrane</keyword>
<keyword evidence="1" id="KW-1133">Transmembrane helix</keyword>
<feature type="transmembrane region" description="Helical" evidence="1">
    <location>
        <begin position="49"/>
        <end position="67"/>
    </location>
</feature>
<dbReference type="PANTHER" id="PTHR34980">
    <property type="entry name" value="INNER MEMBRANE PROTEIN-RELATED-RELATED"/>
    <property type="match status" value="1"/>
</dbReference>
<evidence type="ECO:0000313" key="2">
    <source>
        <dbReference type="EMBL" id="TPE53328.1"/>
    </source>
</evidence>
<evidence type="ECO:0000313" key="3">
    <source>
        <dbReference type="Proteomes" id="UP000315901"/>
    </source>
</evidence>
<keyword evidence="1" id="KW-0472">Membrane</keyword>